<evidence type="ECO:0000313" key="1">
    <source>
        <dbReference type="EMBL" id="GAB09778.1"/>
    </source>
</evidence>
<proteinExistence type="predicted"/>
<evidence type="ECO:0008006" key="3">
    <source>
        <dbReference type="Google" id="ProtNLM"/>
    </source>
</evidence>
<organism evidence="1 2">
    <name type="scientific">Gordonia araii NBRC 100433</name>
    <dbReference type="NCBI Taxonomy" id="1073574"/>
    <lineage>
        <taxon>Bacteria</taxon>
        <taxon>Bacillati</taxon>
        <taxon>Actinomycetota</taxon>
        <taxon>Actinomycetes</taxon>
        <taxon>Mycobacteriales</taxon>
        <taxon>Gordoniaceae</taxon>
        <taxon>Gordonia</taxon>
    </lineage>
</organism>
<dbReference type="InterPro" id="IPR024524">
    <property type="entry name" value="DUF3800"/>
</dbReference>
<gene>
    <name evidence="1" type="ORF">GOARA_047_00130</name>
</gene>
<accession>G7H1Q3</accession>
<evidence type="ECO:0000313" key="2">
    <source>
        <dbReference type="Proteomes" id="UP000035088"/>
    </source>
</evidence>
<keyword evidence="2" id="KW-1185">Reference proteome</keyword>
<sequence length="302" mass="34309">MLLAYIDEVGEPGAFVARDHARYNTSPAFGYAGFVLPVDVARPFGREFTEAKRRVFRTEIEAAEHPGRWERKGSSIFRPHALDKYPQQIRVFNGLVKQLREMGGRLFYYVDEQPLGTPRQTELDVNDRETAAMRETLNRLARHADDKSSNVLVMIDQVNEKQRAQRLPIMYAHILGRANDHSEMNRIIEPPMHVDSVLSSNIQFADWIAACVSRAVEYQLTADSPYRWVTTCKELKSVRGAFTHESKLHFWSRALPDLNHSEILKPSRVLFPEAAGHLIGAAADPAVFRVTGVTFCDEDEEG</sequence>
<name>G7H1Q3_9ACTN</name>
<dbReference type="RefSeq" id="WP_007321853.1">
    <property type="nucleotide sequence ID" value="NZ_BAEE01000047.1"/>
</dbReference>
<protein>
    <recommendedName>
        <fullName evidence="3">DUF3800 domain-containing protein</fullName>
    </recommendedName>
</protein>
<dbReference type="Pfam" id="PF12686">
    <property type="entry name" value="DUF3800"/>
    <property type="match status" value="1"/>
</dbReference>
<dbReference type="AlphaFoldDB" id="G7H1Q3"/>
<dbReference type="EMBL" id="BAEE01000047">
    <property type="protein sequence ID" value="GAB09778.1"/>
    <property type="molecule type" value="Genomic_DNA"/>
</dbReference>
<comment type="caution">
    <text evidence="1">The sequence shown here is derived from an EMBL/GenBank/DDBJ whole genome shotgun (WGS) entry which is preliminary data.</text>
</comment>
<dbReference type="OrthoDB" id="4402049at2"/>
<dbReference type="Proteomes" id="UP000035088">
    <property type="component" value="Unassembled WGS sequence"/>
</dbReference>
<reference evidence="1 2" key="1">
    <citation type="submission" date="2011-11" db="EMBL/GenBank/DDBJ databases">
        <title>Whole genome shotgun sequence of Gordonia araii NBRC 100433.</title>
        <authorList>
            <person name="Yoshida Y."/>
            <person name="Hosoyama A."/>
            <person name="Tsuchikane K."/>
            <person name="Katsumata H."/>
            <person name="Yamazaki S."/>
            <person name="Fujita N."/>
        </authorList>
    </citation>
    <scope>NUCLEOTIDE SEQUENCE [LARGE SCALE GENOMIC DNA]</scope>
    <source>
        <strain evidence="1 2">NBRC 100433</strain>
    </source>
</reference>